<comment type="caution">
    <text evidence="1">The sequence shown here is derived from an EMBL/GenBank/DDBJ whole genome shotgun (WGS) entry which is preliminary data.</text>
</comment>
<protein>
    <submittedName>
        <fullName evidence="1">Uncharacterized protein</fullName>
    </submittedName>
</protein>
<proteinExistence type="predicted"/>
<dbReference type="EMBL" id="CAJNOH010000298">
    <property type="protein sequence ID" value="CAF0989966.1"/>
    <property type="molecule type" value="Genomic_DNA"/>
</dbReference>
<name>A0A814FTP7_9BILA</name>
<reference evidence="1" key="1">
    <citation type="submission" date="2021-02" db="EMBL/GenBank/DDBJ databases">
        <authorList>
            <person name="Nowell W R."/>
        </authorList>
    </citation>
    <scope>NUCLEOTIDE SEQUENCE</scope>
</reference>
<dbReference type="Proteomes" id="UP000663854">
    <property type="component" value="Unassembled WGS sequence"/>
</dbReference>
<gene>
    <name evidence="1" type="ORF">PYM288_LOCUS14062</name>
</gene>
<organism evidence="1 2">
    <name type="scientific">Rotaria sordida</name>
    <dbReference type="NCBI Taxonomy" id="392033"/>
    <lineage>
        <taxon>Eukaryota</taxon>
        <taxon>Metazoa</taxon>
        <taxon>Spiralia</taxon>
        <taxon>Gnathifera</taxon>
        <taxon>Rotifera</taxon>
        <taxon>Eurotatoria</taxon>
        <taxon>Bdelloidea</taxon>
        <taxon>Philodinida</taxon>
        <taxon>Philodinidae</taxon>
        <taxon>Rotaria</taxon>
    </lineage>
</organism>
<evidence type="ECO:0000313" key="2">
    <source>
        <dbReference type="Proteomes" id="UP000663854"/>
    </source>
</evidence>
<sequence>MVSGFKKNLATKSSHTFDRHTYLPPSHVTIPAAIVHYQTIIDGCSLPKSVSSNLYDNTEHGIAAIVQSYFKDPLIFFRSVKISNVLLKTTTVSYGKLFADNCISFYFSDNQQKMGLIRAIVKSKQDTVRLLIEELVEKKSDSSKMKFKLNDKFIKVPNIFILYRSNIYHLKHPKWVIKKHAMIFRPGNCVTVLEYPNLKDNS</sequence>
<dbReference type="AlphaFoldDB" id="A0A814FTP7"/>
<accession>A0A814FTP7</accession>
<evidence type="ECO:0000313" key="1">
    <source>
        <dbReference type="EMBL" id="CAF0989966.1"/>
    </source>
</evidence>